<feature type="chain" id="PRO_5040268449" evidence="1">
    <location>
        <begin position="20"/>
        <end position="393"/>
    </location>
</feature>
<dbReference type="EMBL" id="JADNYJ010000027">
    <property type="protein sequence ID" value="KAF8904074.1"/>
    <property type="molecule type" value="Genomic_DNA"/>
</dbReference>
<keyword evidence="3" id="KW-1185">Reference proteome</keyword>
<protein>
    <submittedName>
        <fullName evidence="2">Uncharacterized protein</fullName>
    </submittedName>
</protein>
<feature type="signal peptide" evidence="1">
    <location>
        <begin position="1"/>
        <end position="19"/>
    </location>
</feature>
<accession>A0A9P5TQ64</accession>
<name>A0A9P5TQ64_GYMJU</name>
<dbReference type="Proteomes" id="UP000724874">
    <property type="component" value="Unassembled WGS sequence"/>
</dbReference>
<reference evidence="2" key="1">
    <citation type="submission" date="2020-11" db="EMBL/GenBank/DDBJ databases">
        <authorList>
            <consortium name="DOE Joint Genome Institute"/>
            <person name="Ahrendt S."/>
            <person name="Riley R."/>
            <person name="Andreopoulos W."/>
            <person name="LaButti K."/>
            <person name="Pangilinan J."/>
            <person name="Ruiz-duenas F.J."/>
            <person name="Barrasa J.M."/>
            <person name="Sanchez-Garcia M."/>
            <person name="Camarero S."/>
            <person name="Miyauchi S."/>
            <person name="Serrano A."/>
            <person name="Linde D."/>
            <person name="Babiker R."/>
            <person name="Drula E."/>
            <person name="Ayuso-Fernandez I."/>
            <person name="Pacheco R."/>
            <person name="Padilla G."/>
            <person name="Ferreira P."/>
            <person name="Barriuso J."/>
            <person name="Kellner H."/>
            <person name="Castanera R."/>
            <person name="Alfaro M."/>
            <person name="Ramirez L."/>
            <person name="Pisabarro A.G."/>
            <person name="Kuo A."/>
            <person name="Tritt A."/>
            <person name="Lipzen A."/>
            <person name="He G."/>
            <person name="Yan M."/>
            <person name="Ng V."/>
            <person name="Cullen D."/>
            <person name="Martin F."/>
            <person name="Rosso M.-N."/>
            <person name="Henrissat B."/>
            <person name="Hibbett D."/>
            <person name="Martinez A.T."/>
            <person name="Grigoriev I.V."/>
        </authorList>
    </citation>
    <scope>NUCLEOTIDE SEQUENCE</scope>
    <source>
        <strain evidence="2">AH 44721</strain>
    </source>
</reference>
<dbReference type="AlphaFoldDB" id="A0A9P5TQ64"/>
<evidence type="ECO:0000256" key="1">
    <source>
        <dbReference type="SAM" id="SignalP"/>
    </source>
</evidence>
<sequence length="393" mass="43157">MVKTFISLVVAAVALQGLAAPVFENREQSLERRFGITRGRIGMVVPHGGFRGTMGRPAMLAREVDSKELEAREPGHHVKSGVELAATVAPLLQRRSIEEGAELDAREPEPKFKFGSVLKDVGKVASIFIREHEGEDLYARGLHMGGRPAGPFSPHGPRGGFGMPGGVQGREFDSNIEIEAREPRISGKQLRSFGHHLKHGAEFAATVAPLMQQRSVEDEQQLLERRRGVFVGGHGGQFNGGPVRHFGGGAHPQPRELEDEQLLERRRGGFGGHGGHFHGGMRHFGGGAPPQSRELEDEQLLERRRGGFGGHGGHFRGGMRHFGGGAPPQSRELEEEINAREFDDAELEEFTARDPFFLTKLLKGATKVASNFIRREDGDGLIYSREFEIDELD</sequence>
<gene>
    <name evidence="2" type="ORF">CPB84DRAFT_1823649</name>
</gene>
<organism evidence="2 3">
    <name type="scientific">Gymnopilus junonius</name>
    <name type="common">Spectacular rustgill mushroom</name>
    <name type="synonym">Gymnopilus spectabilis subsp. junonius</name>
    <dbReference type="NCBI Taxonomy" id="109634"/>
    <lineage>
        <taxon>Eukaryota</taxon>
        <taxon>Fungi</taxon>
        <taxon>Dikarya</taxon>
        <taxon>Basidiomycota</taxon>
        <taxon>Agaricomycotina</taxon>
        <taxon>Agaricomycetes</taxon>
        <taxon>Agaricomycetidae</taxon>
        <taxon>Agaricales</taxon>
        <taxon>Agaricineae</taxon>
        <taxon>Hymenogastraceae</taxon>
        <taxon>Gymnopilus</taxon>
    </lineage>
</organism>
<evidence type="ECO:0000313" key="3">
    <source>
        <dbReference type="Proteomes" id="UP000724874"/>
    </source>
</evidence>
<evidence type="ECO:0000313" key="2">
    <source>
        <dbReference type="EMBL" id="KAF8904074.1"/>
    </source>
</evidence>
<proteinExistence type="predicted"/>
<dbReference type="OrthoDB" id="10659693at2759"/>
<comment type="caution">
    <text evidence="2">The sequence shown here is derived from an EMBL/GenBank/DDBJ whole genome shotgun (WGS) entry which is preliminary data.</text>
</comment>
<keyword evidence="1" id="KW-0732">Signal</keyword>